<gene>
    <name evidence="2" type="ORF">O181_012665</name>
</gene>
<evidence type="ECO:0000313" key="2">
    <source>
        <dbReference type="EMBL" id="MBW0472950.1"/>
    </source>
</evidence>
<feature type="region of interest" description="Disordered" evidence="1">
    <location>
        <begin position="80"/>
        <end position="145"/>
    </location>
</feature>
<evidence type="ECO:0000256" key="1">
    <source>
        <dbReference type="SAM" id="MobiDB-lite"/>
    </source>
</evidence>
<feature type="compositionally biased region" description="Basic and acidic residues" evidence="1">
    <location>
        <begin position="82"/>
        <end position="93"/>
    </location>
</feature>
<comment type="caution">
    <text evidence="2">The sequence shown here is derived from an EMBL/GenBank/DDBJ whole genome shotgun (WGS) entry which is preliminary data.</text>
</comment>
<accession>A0A9Q3BYF0</accession>
<dbReference type="EMBL" id="AVOT02003256">
    <property type="protein sequence ID" value="MBW0472950.1"/>
    <property type="molecule type" value="Genomic_DNA"/>
</dbReference>
<sequence length="145" mass="16400">MKCLLLEVEVTTQSNKMDLNQEIQVITQKDKNVSPEERHKWRIPNLSPVPKVQELFDGSKEAGVGISTKSLDSYNELLYSSEEAHGPRKDSRPSEGLQTHILQRKGPKDKSFVKIPKHFVRGQEERVLPKEGQQPSGSSSSLHKQ</sequence>
<organism evidence="2 3">
    <name type="scientific">Austropuccinia psidii MF-1</name>
    <dbReference type="NCBI Taxonomy" id="1389203"/>
    <lineage>
        <taxon>Eukaryota</taxon>
        <taxon>Fungi</taxon>
        <taxon>Dikarya</taxon>
        <taxon>Basidiomycota</taxon>
        <taxon>Pucciniomycotina</taxon>
        <taxon>Pucciniomycetes</taxon>
        <taxon>Pucciniales</taxon>
        <taxon>Sphaerophragmiaceae</taxon>
        <taxon>Austropuccinia</taxon>
    </lineage>
</organism>
<keyword evidence="3" id="KW-1185">Reference proteome</keyword>
<proteinExistence type="predicted"/>
<dbReference type="AlphaFoldDB" id="A0A9Q3BYF0"/>
<evidence type="ECO:0000313" key="3">
    <source>
        <dbReference type="Proteomes" id="UP000765509"/>
    </source>
</evidence>
<dbReference type="Proteomes" id="UP000765509">
    <property type="component" value="Unassembled WGS sequence"/>
</dbReference>
<protein>
    <submittedName>
        <fullName evidence="2">Uncharacterized protein</fullName>
    </submittedName>
</protein>
<reference evidence="2" key="1">
    <citation type="submission" date="2021-03" db="EMBL/GenBank/DDBJ databases">
        <title>Draft genome sequence of rust myrtle Austropuccinia psidii MF-1, a brazilian biotype.</title>
        <authorList>
            <person name="Quecine M.C."/>
            <person name="Pachon D.M.R."/>
            <person name="Bonatelli M.L."/>
            <person name="Correr F.H."/>
            <person name="Franceschini L.M."/>
            <person name="Leite T.F."/>
            <person name="Margarido G.R.A."/>
            <person name="Almeida C.A."/>
            <person name="Ferrarezi J.A."/>
            <person name="Labate C.A."/>
        </authorList>
    </citation>
    <scope>NUCLEOTIDE SEQUENCE</scope>
    <source>
        <strain evidence="2">MF-1</strain>
    </source>
</reference>
<feature type="compositionally biased region" description="Polar residues" evidence="1">
    <location>
        <begin position="133"/>
        <end position="145"/>
    </location>
</feature>
<name>A0A9Q3BYF0_9BASI</name>